<organism evidence="1 2">
    <name type="scientific">Microbacterium marinum</name>
    <dbReference type="NCBI Taxonomy" id="421115"/>
    <lineage>
        <taxon>Bacteria</taxon>
        <taxon>Bacillati</taxon>
        <taxon>Actinomycetota</taxon>
        <taxon>Actinomycetes</taxon>
        <taxon>Micrococcales</taxon>
        <taxon>Microbacteriaceae</taxon>
        <taxon>Microbacterium</taxon>
    </lineage>
</organism>
<proteinExistence type="predicted"/>
<dbReference type="Proteomes" id="UP000573729">
    <property type="component" value="Unassembled WGS sequence"/>
</dbReference>
<dbReference type="EMBL" id="JACHMD010000001">
    <property type="protein sequence ID" value="MBB4667784.1"/>
    <property type="molecule type" value="Genomic_DNA"/>
</dbReference>
<sequence length="299" mass="32472">MPAADRFHASVRIDVDLTCAHPDELIDGLSDEQRMGSAGLDGEEALLSLIDVVIAPGARHLARIEAVDASIVASEWRDGEGSVPAGTSDETRVAQAGSRLSGIDWALDELFAEGASPAEGARDLRQRSVLKGLIWNASVVIVDCLFEDIVSLATHGSDRSHWRDTHVISQLPPQFAKYYDRSFAQKFLAATIEVTSRLTASPVYPQTVAHELALKIVLDEAERNADRLAGSVPEGWREHLDAVLFQDLDIDSLYVPSPDDEDAASAVPPMDFASWFIPYSHATESVPYANDEAKEPAGR</sequence>
<reference evidence="1 2" key="1">
    <citation type="submission" date="2020-08" db="EMBL/GenBank/DDBJ databases">
        <title>Sequencing the genomes of 1000 actinobacteria strains.</title>
        <authorList>
            <person name="Klenk H.-P."/>
        </authorList>
    </citation>
    <scope>NUCLEOTIDE SEQUENCE [LARGE SCALE GENOMIC DNA]</scope>
    <source>
        <strain evidence="1 2">DSM 24947</strain>
    </source>
</reference>
<gene>
    <name evidence="1" type="ORF">BKA24_002493</name>
</gene>
<comment type="caution">
    <text evidence="1">The sequence shown here is derived from an EMBL/GenBank/DDBJ whole genome shotgun (WGS) entry which is preliminary data.</text>
</comment>
<keyword evidence="2" id="KW-1185">Reference proteome</keyword>
<dbReference type="AlphaFoldDB" id="A0A7W7BRZ7"/>
<name>A0A7W7BRZ7_9MICO</name>
<dbReference type="RefSeq" id="WP_184218702.1">
    <property type="nucleotide sequence ID" value="NZ_JACHMD010000001.1"/>
</dbReference>
<protein>
    <submittedName>
        <fullName evidence="1">Uncharacterized protein</fullName>
    </submittedName>
</protein>
<evidence type="ECO:0000313" key="2">
    <source>
        <dbReference type="Proteomes" id="UP000573729"/>
    </source>
</evidence>
<accession>A0A7W7BRZ7</accession>
<evidence type="ECO:0000313" key="1">
    <source>
        <dbReference type="EMBL" id="MBB4667784.1"/>
    </source>
</evidence>